<dbReference type="RefSeq" id="WP_015786976.1">
    <property type="nucleotide sequence ID" value="NZ_CALJZO010000042.1"/>
</dbReference>
<dbReference type="OrthoDB" id="3186364at2"/>
<dbReference type="Pfam" id="PF00440">
    <property type="entry name" value="TetR_N"/>
    <property type="match status" value="1"/>
</dbReference>
<organism evidence="6 7">
    <name type="scientific">Saccharomonospora viridis</name>
    <dbReference type="NCBI Taxonomy" id="1852"/>
    <lineage>
        <taxon>Bacteria</taxon>
        <taxon>Bacillati</taxon>
        <taxon>Actinomycetota</taxon>
        <taxon>Actinomycetes</taxon>
        <taxon>Pseudonocardiales</taxon>
        <taxon>Pseudonocardiaceae</taxon>
        <taxon>Saccharomonospora</taxon>
    </lineage>
</organism>
<evidence type="ECO:0000313" key="7">
    <source>
        <dbReference type="Proteomes" id="UP000030848"/>
    </source>
</evidence>
<dbReference type="InterPro" id="IPR001647">
    <property type="entry name" value="HTH_TetR"/>
</dbReference>
<feature type="DNA-binding region" description="H-T-H motif" evidence="4">
    <location>
        <begin position="30"/>
        <end position="49"/>
    </location>
</feature>
<dbReference type="EMBL" id="JRZE01000008">
    <property type="protein sequence ID" value="KHF42207.1"/>
    <property type="molecule type" value="Genomic_DNA"/>
</dbReference>
<protein>
    <submittedName>
        <fullName evidence="6">TetR family transcriptional regulator</fullName>
    </submittedName>
</protein>
<evidence type="ECO:0000256" key="2">
    <source>
        <dbReference type="ARBA" id="ARBA00023125"/>
    </source>
</evidence>
<dbReference type="PANTHER" id="PTHR30055">
    <property type="entry name" value="HTH-TYPE TRANSCRIPTIONAL REGULATOR RUTR"/>
    <property type="match status" value="1"/>
</dbReference>
<dbReference type="Gene3D" id="1.10.357.10">
    <property type="entry name" value="Tetracycline Repressor, domain 2"/>
    <property type="match status" value="1"/>
</dbReference>
<keyword evidence="1" id="KW-0805">Transcription regulation</keyword>
<proteinExistence type="predicted"/>
<dbReference type="SUPFAM" id="SSF46689">
    <property type="entry name" value="Homeodomain-like"/>
    <property type="match status" value="1"/>
</dbReference>
<accession>A0A837D3D5</accession>
<evidence type="ECO:0000259" key="5">
    <source>
        <dbReference type="PROSITE" id="PS50977"/>
    </source>
</evidence>
<comment type="caution">
    <text evidence="6">The sequence shown here is derived from an EMBL/GenBank/DDBJ whole genome shotgun (WGS) entry which is preliminary data.</text>
</comment>
<dbReference type="Proteomes" id="UP000030848">
    <property type="component" value="Unassembled WGS sequence"/>
</dbReference>
<evidence type="ECO:0000256" key="4">
    <source>
        <dbReference type="PROSITE-ProRule" id="PRU00335"/>
    </source>
</evidence>
<dbReference type="PRINTS" id="PR00455">
    <property type="entry name" value="HTHTETR"/>
</dbReference>
<feature type="domain" description="HTH tetR-type" evidence="5">
    <location>
        <begin position="7"/>
        <end position="67"/>
    </location>
</feature>
<evidence type="ECO:0000313" key="6">
    <source>
        <dbReference type="EMBL" id="KHF42207.1"/>
    </source>
</evidence>
<keyword evidence="2 4" id="KW-0238">DNA-binding</keyword>
<dbReference type="PROSITE" id="PS50977">
    <property type="entry name" value="HTH_TETR_2"/>
    <property type="match status" value="1"/>
</dbReference>
<keyword evidence="3" id="KW-0804">Transcription</keyword>
<dbReference type="AlphaFoldDB" id="A0A837D3D5"/>
<dbReference type="GO" id="GO:0000976">
    <property type="term" value="F:transcription cis-regulatory region binding"/>
    <property type="evidence" value="ECO:0007669"/>
    <property type="project" value="TreeGrafter"/>
</dbReference>
<evidence type="ECO:0000256" key="1">
    <source>
        <dbReference type="ARBA" id="ARBA00023015"/>
    </source>
</evidence>
<dbReference type="InterPro" id="IPR050109">
    <property type="entry name" value="HTH-type_TetR-like_transc_reg"/>
</dbReference>
<reference evidence="6 7" key="1">
    <citation type="submission" date="2014-10" db="EMBL/GenBank/DDBJ databases">
        <title>Genome sequence of Micropolyspora internatus JCM3315.</title>
        <authorList>
            <person name="Shin S.-K."/>
            <person name="Yi H."/>
        </authorList>
    </citation>
    <scope>NUCLEOTIDE SEQUENCE [LARGE SCALE GENOMIC DNA]</scope>
    <source>
        <strain evidence="6 7">JCM 3315</strain>
    </source>
</reference>
<evidence type="ECO:0000256" key="3">
    <source>
        <dbReference type="ARBA" id="ARBA00023163"/>
    </source>
</evidence>
<dbReference type="InterPro" id="IPR009057">
    <property type="entry name" value="Homeodomain-like_sf"/>
</dbReference>
<dbReference type="GO" id="GO:0003700">
    <property type="term" value="F:DNA-binding transcription factor activity"/>
    <property type="evidence" value="ECO:0007669"/>
    <property type="project" value="TreeGrafter"/>
</dbReference>
<sequence>MARPRTSGTRERIQATALELFTKQGVQNTSLRQIAEHLGLTKPALYYHFSSREELVVSLVQPLIDDVEALLADDEHHDRTPDPRALLGRYFDVSYRHRAVMTFLLRDLGALSETGLVERIVNWRRRLVALLAGPEADVSAQARAIVALGGLGDCLVLLGDTDVETLRTAALDAACAALGPLATR</sequence>
<dbReference type="OMA" id="GGLQDCC"/>
<gene>
    <name evidence="6" type="ORF">MINT15_40130</name>
</gene>
<dbReference type="PANTHER" id="PTHR30055:SF234">
    <property type="entry name" value="HTH-TYPE TRANSCRIPTIONAL REGULATOR BETI"/>
    <property type="match status" value="1"/>
</dbReference>
<name>A0A837D3D5_9PSEU</name>